<keyword evidence="1" id="KW-0175">Coiled coil</keyword>
<evidence type="ECO:0000313" key="5">
    <source>
        <dbReference type="Proteomes" id="UP000247702"/>
    </source>
</evidence>
<keyword evidence="5" id="KW-1185">Reference proteome</keyword>
<feature type="coiled-coil region" evidence="1">
    <location>
        <begin position="73"/>
        <end position="114"/>
    </location>
</feature>
<name>A0A2Z6RQI8_9GLOM</name>
<proteinExistence type="predicted"/>
<dbReference type="AlphaFoldDB" id="A0A2Z6RQI8"/>
<evidence type="ECO:0000313" key="3">
    <source>
        <dbReference type="EMBL" id="GBC05328.1"/>
    </source>
</evidence>
<evidence type="ECO:0000256" key="2">
    <source>
        <dbReference type="SAM" id="MobiDB-lite"/>
    </source>
</evidence>
<feature type="compositionally biased region" description="Polar residues" evidence="2">
    <location>
        <begin position="9"/>
        <end position="18"/>
    </location>
</feature>
<reference evidence="4" key="2">
    <citation type="submission" date="2019-10" db="EMBL/GenBank/DDBJ databases">
        <title>Conservation and host-specific expression of non-tandemly repeated heterogenous ribosome RNA gene in arbuscular mycorrhizal fungi.</title>
        <authorList>
            <person name="Maeda T."/>
            <person name="Kobayashi Y."/>
            <person name="Nakagawa T."/>
            <person name="Ezawa T."/>
            <person name="Yamaguchi K."/>
            <person name="Bino T."/>
            <person name="Nishimoto Y."/>
            <person name="Shigenobu S."/>
            <person name="Kawaguchi M."/>
        </authorList>
    </citation>
    <scope>NUCLEOTIDE SEQUENCE</scope>
    <source>
        <strain evidence="4">HR1</strain>
    </source>
</reference>
<dbReference type="Proteomes" id="UP000615446">
    <property type="component" value="Unassembled WGS sequence"/>
</dbReference>
<comment type="caution">
    <text evidence="3">The sequence shown here is derived from an EMBL/GenBank/DDBJ whole genome shotgun (WGS) entry which is preliminary data.</text>
</comment>
<dbReference type="Proteomes" id="UP000247702">
    <property type="component" value="Unassembled WGS sequence"/>
</dbReference>
<accession>A0A2Z6RQI8</accession>
<reference evidence="3 5" key="1">
    <citation type="submission" date="2017-11" db="EMBL/GenBank/DDBJ databases">
        <title>The genome of Rhizophagus clarus HR1 reveals common genetic basis of auxotrophy among arbuscular mycorrhizal fungi.</title>
        <authorList>
            <person name="Kobayashi Y."/>
        </authorList>
    </citation>
    <scope>NUCLEOTIDE SEQUENCE [LARGE SCALE GENOMIC DNA]</scope>
    <source>
        <strain evidence="3 5">HR1</strain>
    </source>
</reference>
<organism evidence="3 5">
    <name type="scientific">Rhizophagus clarus</name>
    <dbReference type="NCBI Taxonomy" id="94130"/>
    <lineage>
        <taxon>Eukaryota</taxon>
        <taxon>Fungi</taxon>
        <taxon>Fungi incertae sedis</taxon>
        <taxon>Mucoromycota</taxon>
        <taxon>Glomeromycotina</taxon>
        <taxon>Glomeromycetes</taxon>
        <taxon>Glomerales</taxon>
        <taxon>Glomeraceae</taxon>
        <taxon>Rhizophagus</taxon>
    </lineage>
</organism>
<gene>
    <name evidence="4" type="ORF">RCL2_001485800</name>
    <name evidence="3" type="ORF">RclHR1_06180013</name>
</gene>
<evidence type="ECO:0000256" key="1">
    <source>
        <dbReference type="SAM" id="Coils"/>
    </source>
</evidence>
<evidence type="ECO:0000313" key="4">
    <source>
        <dbReference type="EMBL" id="GES87889.1"/>
    </source>
</evidence>
<dbReference type="EMBL" id="BEXD01004002">
    <property type="protein sequence ID" value="GBC05328.1"/>
    <property type="molecule type" value="Genomic_DNA"/>
</dbReference>
<feature type="region of interest" description="Disordered" evidence="2">
    <location>
        <begin position="1"/>
        <end position="30"/>
    </location>
</feature>
<protein>
    <submittedName>
        <fullName evidence="3">Uncharacterized protein</fullName>
    </submittedName>
</protein>
<dbReference type="EMBL" id="BLAL01000172">
    <property type="protein sequence ID" value="GES87889.1"/>
    <property type="molecule type" value="Genomic_DNA"/>
</dbReference>
<sequence>MSPKYLGYNSIQKTTAKSQSEDDSNNSLDQDGEDMVKIFAAFHDRMKQKVKSKQELISTECEKTIQNMFQLANELVSRQKKEIEAKVNEYNHKFEELEDEKLSIIKKLRSEREKYLRVHDSIIVELLKNEVAQEKTNQMFEKKLTSFINDTSNQLKSLPIIENHLK</sequence>
<dbReference type="OrthoDB" id="2343581at2759"/>